<dbReference type="Gene3D" id="3.90.1150.10">
    <property type="entry name" value="Aspartate Aminotransferase, domain 1"/>
    <property type="match status" value="1"/>
</dbReference>
<sequence>MPGAEADPPACPPPRPPLSKRAALASLEPLSYQADFFSILGNLWHPQSNPGGVVNLGVAENKFCRRLLQDRVARCHLSVPDDLVGYSDFAGCAELRRAFAGVLERLVFRNGAAVDPDRLVLSNGCTSTLTMLAQILSDGELPRGTQDSGCRAGKKILYVAPRYPAFRSDLRGLADVETVQVLPSKLGALPTAAELDAVWAREASAPAAGRDADGGAECNSIVAMIVCNPDNPTGVSYTEAELMEVVSWCRKRSMYLIADEIYGAGCWGQGERRFTSLVGHADVTIWGLSKDFASSGARVSVACVPTRGGGDSAAADGLLEALKGRSILHALPNVAQVVLLQLLTDDEFMDSYLSACREAMFRAAEEVKAFLRRLGIPFVDSQGGMFLWADFSACGLSSHELFSRLLRGHGVFLTPGAEFFDKHGPSGVAPESVRWMRLCFGACDGPDALREGLRRVEAFVAESRAAASTE</sequence>
<dbReference type="InterPro" id="IPR004839">
    <property type="entry name" value="Aminotransferase_I/II_large"/>
</dbReference>
<comment type="caution">
    <text evidence="3">The sequence shown here is derived from an EMBL/GenBank/DDBJ whole genome shotgun (WGS) entry which is preliminary data.</text>
</comment>
<reference evidence="3" key="1">
    <citation type="submission" date="2023-10" db="EMBL/GenBank/DDBJ databases">
        <authorList>
            <person name="Chen Y."/>
            <person name="Shah S."/>
            <person name="Dougan E. K."/>
            <person name="Thang M."/>
            <person name="Chan C."/>
        </authorList>
    </citation>
    <scope>NUCLEOTIDE SEQUENCE [LARGE SCALE GENOMIC DNA]</scope>
</reference>
<proteinExistence type="predicted"/>
<feature type="domain" description="Aminotransferase class I/classII large" evidence="2">
    <location>
        <begin position="54"/>
        <end position="453"/>
    </location>
</feature>
<dbReference type="PANTHER" id="PTHR43795:SF39">
    <property type="entry name" value="AMINOTRANSFERASE CLASS I_CLASSII DOMAIN-CONTAINING PROTEIN"/>
    <property type="match status" value="1"/>
</dbReference>
<dbReference type="InterPro" id="IPR015424">
    <property type="entry name" value="PyrdxlP-dep_Trfase"/>
</dbReference>
<name>A0ABN9WCL4_9DINO</name>
<evidence type="ECO:0000256" key="1">
    <source>
        <dbReference type="ARBA" id="ARBA00022898"/>
    </source>
</evidence>
<dbReference type="CDD" id="cd00609">
    <property type="entry name" value="AAT_like"/>
    <property type="match status" value="1"/>
</dbReference>
<keyword evidence="4" id="KW-1185">Reference proteome</keyword>
<dbReference type="PANTHER" id="PTHR43795">
    <property type="entry name" value="BIFUNCTIONAL ASPARTATE AMINOTRANSFERASE AND GLUTAMATE/ASPARTATE-PREPHENATE AMINOTRANSFERASE-RELATED"/>
    <property type="match status" value="1"/>
</dbReference>
<keyword evidence="1" id="KW-0663">Pyridoxal phosphate</keyword>
<dbReference type="InterPro" id="IPR015422">
    <property type="entry name" value="PyrdxlP-dep_Trfase_small"/>
</dbReference>
<organism evidence="3 4">
    <name type="scientific">Prorocentrum cordatum</name>
    <dbReference type="NCBI Taxonomy" id="2364126"/>
    <lineage>
        <taxon>Eukaryota</taxon>
        <taxon>Sar</taxon>
        <taxon>Alveolata</taxon>
        <taxon>Dinophyceae</taxon>
        <taxon>Prorocentrales</taxon>
        <taxon>Prorocentraceae</taxon>
        <taxon>Prorocentrum</taxon>
    </lineage>
</organism>
<protein>
    <recommendedName>
        <fullName evidence="2">Aminotransferase class I/classII large domain-containing protein</fullName>
    </recommendedName>
</protein>
<dbReference type="EMBL" id="CAUYUJ010018312">
    <property type="protein sequence ID" value="CAK0882602.1"/>
    <property type="molecule type" value="Genomic_DNA"/>
</dbReference>
<evidence type="ECO:0000259" key="2">
    <source>
        <dbReference type="Pfam" id="PF00155"/>
    </source>
</evidence>
<evidence type="ECO:0000313" key="3">
    <source>
        <dbReference type="EMBL" id="CAK0882602.1"/>
    </source>
</evidence>
<gene>
    <name evidence="3" type="ORF">PCOR1329_LOCUS65064</name>
</gene>
<dbReference type="SUPFAM" id="SSF53383">
    <property type="entry name" value="PLP-dependent transferases"/>
    <property type="match status" value="1"/>
</dbReference>
<dbReference type="InterPro" id="IPR015421">
    <property type="entry name" value="PyrdxlP-dep_Trfase_major"/>
</dbReference>
<evidence type="ECO:0000313" key="4">
    <source>
        <dbReference type="Proteomes" id="UP001189429"/>
    </source>
</evidence>
<dbReference type="Proteomes" id="UP001189429">
    <property type="component" value="Unassembled WGS sequence"/>
</dbReference>
<dbReference type="Pfam" id="PF00155">
    <property type="entry name" value="Aminotran_1_2"/>
    <property type="match status" value="1"/>
</dbReference>
<dbReference type="Gene3D" id="3.40.640.10">
    <property type="entry name" value="Type I PLP-dependent aspartate aminotransferase-like (Major domain)"/>
    <property type="match status" value="1"/>
</dbReference>
<accession>A0ABN9WCL4</accession>
<dbReference type="InterPro" id="IPR050478">
    <property type="entry name" value="Ethylene_sulfur-biosynth"/>
</dbReference>